<dbReference type="PROSITE" id="PS50828">
    <property type="entry name" value="SMR"/>
    <property type="match status" value="1"/>
</dbReference>
<feature type="domain" description="Smr" evidence="2">
    <location>
        <begin position="97"/>
        <end position="180"/>
    </location>
</feature>
<proteinExistence type="predicted"/>
<evidence type="ECO:0000256" key="1">
    <source>
        <dbReference type="SAM" id="MobiDB-lite"/>
    </source>
</evidence>
<dbReference type="SUPFAM" id="SSF160443">
    <property type="entry name" value="SMR domain-like"/>
    <property type="match status" value="1"/>
</dbReference>
<evidence type="ECO:0000313" key="3">
    <source>
        <dbReference type="EMBL" id="QDZ01852.1"/>
    </source>
</evidence>
<dbReference type="KEGG" id="niy:FQ775_16535"/>
<dbReference type="PANTHER" id="PTHR35562">
    <property type="entry name" value="DNA ENDONUCLEASE SMRA-RELATED"/>
    <property type="match status" value="1"/>
</dbReference>
<name>A0A5B8L2C2_9HYPH</name>
<keyword evidence="4" id="KW-1185">Reference proteome</keyword>
<dbReference type="InterPro" id="IPR036063">
    <property type="entry name" value="Smr_dom_sf"/>
</dbReference>
<dbReference type="InterPro" id="IPR002625">
    <property type="entry name" value="Smr_dom"/>
</dbReference>
<organism evidence="3 4">
    <name type="scientific">Nitratireductor mangrovi</name>
    <dbReference type="NCBI Taxonomy" id="2599600"/>
    <lineage>
        <taxon>Bacteria</taxon>
        <taxon>Pseudomonadati</taxon>
        <taxon>Pseudomonadota</taxon>
        <taxon>Alphaproteobacteria</taxon>
        <taxon>Hyphomicrobiales</taxon>
        <taxon>Phyllobacteriaceae</taxon>
        <taxon>Nitratireductor</taxon>
    </lineage>
</organism>
<dbReference type="Gene3D" id="3.30.1370.110">
    <property type="match status" value="1"/>
</dbReference>
<dbReference type="RefSeq" id="WP_146300493.1">
    <property type="nucleotide sequence ID" value="NZ_CP042301.2"/>
</dbReference>
<evidence type="ECO:0000259" key="2">
    <source>
        <dbReference type="PROSITE" id="PS50828"/>
    </source>
</evidence>
<dbReference type="OrthoDB" id="7165597at2"/>
<dbReference type="EMBL" id="CP042301">
    <property type="protein sequence ID" value="QDZ01852.1"/>
    <property type="molecule type" value="Genomic_DNA"/>
</dbReference>
<protein>
    <submittedName>
        <fullName evidence="3">Smr/MutS family protein</fullName>
    </submittedName>
</protein>
<feature type="compositionally biased region" description="Polar residues" evidence="1">
    <location>
        <begin position="44"/>
        <end position="59"/>
    </location>
</feature>
<dbReference type="AlphaFoldDB" id="A0A5B8L2C2"/>
<accession>A0A5B8L2C2</accession>
<feature type="region of interest" description="Disordered" evidence="1">
    <location>
        <begin position="21"/>
        <end position="72"/>
    </location>
</feature>
<dbReference type="PANTHER" id="PTHR35562:SF2">
    <property type="entry name" value="DNA ENDONUCLEASE SMRA-RELATED"/>
    <property type="match status" value="1"/>
</dbReference>
<dbReference type="SMART" id="SM00463">
    <property type="entry name" value="SMR"/>
    <property type="match status" value="1"/>
</dbReference>
<evidence type="ECO:0000313" key="4">
    <source>
        <dbReference type="Proteomes" id="UP000321389"/>
    </source>
</evidence>
<reference evidence="3" key="1">
    <citation type="submission" date="2020-04" db="EMBL/GenBank/DDBJ databases">
        <title>Nitratireductor sp. nov. isolated from mangrove soil.</title>
        <authorList>
            <person name="Ye Y."/>
        </authorList>
    </citation>
    <scope>NUCLEOTIDE SEQUENCE</scope>
    <source>
        <strain evidence="3">SY7</strain>
    </source>
</reference>
<sequence>MSSREKRLSAEDRILWEQVARTATPLPGRKLPQPAASEPLLATSEATGKSVSDQRQATGSPGEGAGRARSVNQILRTLDKPTTQKIAKGRVPLEASVDLHGLTQHEAHALLLSFLARAHAAGIRHVLVITGKGASLGSDGVLRRAVPSWLATGPFQPLVGGYESAARHHGGAGALYIRLRRAGTEP</sequence>
<dbReference type="Pfam" id="PF01713">
    <property type="entry name" value="Smr"/>
    <property type="match status" value="1"/>
</dbReference>
<dbReference type="Proteomes" id="UP000321389">
    <property type="component" value="Chromosome"/>
</dbReference>
<gene>
    <name evidence="3" type="ORF">FQ775_16535</name>
</gene>